<dbReference type="CDD" id="cd06261">
    <property type="entry name" value="TM_PBP2"/>
    <property type="match status" value="1"/>
</dbReference>
<feature type="transmembrane region" description="Helical" evidence="7">
    <location>
        <begin position="60"/>
        <end position="87"/>
    </location>
</feature>
<comment type="caution">
    <text evidence="10">The sequence shown here is derived from an EMBL/GenBank/DDBJ whole genome shotgun (WGS) entry which is preliminary data.</text>
</comment>
<name>A0ABT0G6W5_9ACTN</name>
<dbReference type="Proteomes" id="UP001317259">
    <property type="component" value="Unassembled WGS sequence"/>
</dbReference>
<dbReference type="RefSeq" id="WP_242373897.1">
    <property type="nucleotide sequence ID" value="NZ_JAKRKC020000002.1"/>
</dbReference>
<dbReference type="PANTHER" id="PTHR30614:SF21">
    <property type="entry name" value="AMINO ACID ABC TRANSPORTER PERMEASE"/>
    <property type="match status" value="1"/>
</dbReference>
<dbReference type="SUPFAM" id="SSF161098">
    <property type="entry name" value="MetI-like"/>
    <property type="match status" value="1"/>
</dbReference>
<feature type="transmembrane region" description="Helical" evidence="7">
    <location>
        <begin position="238"/>
        <end position="263"/>
    </location>
</feature>
<protein>
    <submittedName>
        <fullName evidence="10">Amino acid ABC transporter permease</fullName>
    </submittedName>
</protein>
<gene>
    <name evidence="10" type="ORF">MF672_039500</name>
</gene>
<feature type="domain" description="ABC transmembrane type-1" evidence="9">
    <location>
        <begin position="68"/>
        <end position="260"/>
    </location>
</feature>
<dbReference type="PROSITE" id="PS50928">
    <property type="entry name" value="ABC_TM1"/>
    <property type="match status" value="1"/>
</dbReference>
<feature type="compositionally biased region" description="Low complexity" evidence="8">
    <location>
        <begin position="274"/>
        <end position="284"/>
    </location>
</feature>
<dbReference type="Pfam" id="PF00528">
    <property type="entry name" value="BPD_transp_1"/>
    <property type="match status" value="1"/>
</dbReference>
<evidence type="ECO:0000256" key="4">
    <source>
        <dbReference type="ARBA" id="ARBA00022692"/>
    </source>
</evidence>
<feature type="region of interest" description="Disordered" evidence="8">
    <location>
        <begin position="271"/>
        <end position="300"/>
    </location>
</feature>
<evidence type="ECO:0000259" key="9">
    <source>
        <dbReference type="PROSITE" id="PS50928"/>
    </source>
</evidence>
<keyword evidence="11" id="KW-1185">Reference proteome</keyword>
<feature type="transmembrane region" description="Helical" evidence="7">
    <location>
        <begin position="99"/>
        <end position="124"/>
    </location>
</feature>
<reference evidence="10 11" key="1">
    <citation type="submission" date="2022-04" db="EMBL/GenBank/DDBJ databases">
        <title>Genome draft of Actinomadura sp. ATCC 31491.</title>
        <authorList>
            <person name="Shi X."/>
            <person name="Du Y."/>
        </authorList>
    </citation>
    <scope>NUCLEOTIDE SEQUENCE [LARGE SCALE GENOMIC DNA]</scope>
    <source>
        <strain evidence="10 11">ATCC 31491</strain>
    </source>
</reference>
<evidence type="ECO:0000256" key="2">
    <source>
        <dbReference type="ARBA" id="ARBA00022448"/>
    </source>
</evidence>
<evidence type="ECO:0000256" key="6">
    <source>
        <dbReference type="ARBA" id="ARBA00023136"/>
    </source>
</evidence>
<evidence type="ECO:0000256" key="7">
    <source>
        <dbReference type="RuleBase" id="RU363032"/>
    </source>
</evidence>
<keyword evidence="5 7" id="KW-1133">Transmembrane helix</keyword>
<dbReference type="InterPro" id="IPR010065">
    <property type="entry name" value="AA_ABC_transptr_permease_3TM"/>
</dbReference>
<dbReference type="InterPro" id="IPR043429">
    <property type="entry name" value="ArtM/GltK/GlnP/TcyL/YhdX-like"/>
</dbReference>
<feature type="transmembrane region" description="Helical" evidence="7">
    <location>
        <begin position="130"/>
        <end position="150"/>
    </location>
</feature>
<dbReference type="EMBL" id="JAKRKC020000002">
    <property type="protein sequence ID" value="MCK2219841.1"/>
    <property type="molecule type" value="Genomic_DNA"/>
</dbReference>
<feature type="transmembrane region" description="Helical" evidence="7">
    <location>
        <begin position="187"/>
        <end position="207"/>
    </location>
</feature>
<comment type="subcellular location">
    <subcellularLocation>
        <location evidence="1 7">Cell membrane</location>
        <topology evidence="1 7">Multi-pass membrane protein</topology>
    </subcellularLocation>
</comment>
<keyword evidence="6 7" id="KW-0472">Membrane</keyword>
<dbReference type="PANTHER" id="PTHR30614">
    <property type="entry name" value="MEMBRANE COMPONENT OF AMINO ACID ABC TRANSPORTER"/>
    <property type="match status" value="1"/>
</dbReference>
<dbReference type="NCBIfam" id="TIGR01726">
    <property type="entry name" value="HEQRo_perm_3TM"/>
    <property type="match status" value="1"/>
</dbReference>
<evidence type="ECO:0000256" key="8">
    <source>
        <dbReference type="SAM" id="MobiDB-lite"/>
    </source>
</evidence>
<evidence type="ECO:0000313" key="10">
    <source>
        <dbReference type="EMBL" id="MCK2219841.1"/>
    </source>
</evidence>
<evidence type="ECO:0000256" key="1">
    <source>
        <dbReference type="ARBA" id="ARBA00004651"/>
    </source>
</evidence>
<comment type="similarity">
    <text evidence="7">Belongs to the binding-protein-dependent transport system permease family.</text>
</comment>
<evidence type="ECO:0000256" key="5">
    <source>
        <dbReference type="ARBA" id="ARBA00022989"/>
    </source>
</evidence>
<evidence type="ECO:0000313" key="11">
    <source>
        <dbReference type="Proteomes" id="UP001317259"/>
    </source>
</evidence>
<organism evidence="10 11">
    <name type="scientific">Actinomadura luzonensis</name>
    <dbReference type="NCBI Taxonomy" id="2805427"/>
    <lineage>
        <taxon>Bacteria</taxon>
        <taxon>Bacillati</taxon>
        <taxon>Actinomycetota</taxon>
        <taxon>Actinomycetes</taxon>
        <taxon>Streptosporangiales</taxon>
        <taxon>Thermomonosporaceae</taxon>
        <taxon>Actinomadura</taxon>
    </lineage>
</organism>
<evidence type="ECO:0000256" key="3">
    <source>
        <dbReference type="ARBA" id="ARBA00022475"/>
    </source>
</evidence>
<dbReference type="InterPro" id="IPR035906">
    <property type="entry name" value="MetI-like_sf"/>
</dbReference>
<proteinExistence type="inferred from homology"/>
<keyword evidence="4 7" id="KW-0812">Transmembrane</keyword>
<keyword evidence="2 7" id="KW-0813">Transport</keyword>
<accession>A0ABT0G6W5</accession>
<sequence length="300" mass="31516">MSTNVLFDAPGPRARFRNNALTLLSAVVLLFIAYLVISTLGDKGQLDAAKWEPFLRGDTWTGFIVPGLIGTLQAAVVSAVLALLFGVAFGLGRLSDHRVIRVVCGGVVEFFRAIPLLILIFFVQAGPATLSGYTVSVPAFWAVVIGLTLYNGSVLAEIVRAGILAVPRGQSEAAYAIGLRKSQVMRLVLVPQATTAMMPAIVSQMVVLLKDTALGWIIAYEDLLNAGLKQFAVNYGNLIPSAIVLALIYVLINLALGALAHWLERRSRRSRTSAAGPVAAPPAIGTGGPGGPGAEAAATM</sequence>
<feature type="transmembrane region" description="Helical" evidence="7">
    <location>
        <begin position="20"/>
        <end position="40"/>
    </location>
</feature>
<dbReference type="Gene3D" id="1.10.3720.10">
    <property type="entry name" value="MetI-like"/>
    <property type="match status" value="1"/>
</dbReference>
<keyword evidence="3" id="KW-1003">Cell membrane</keyword>
<dbReference type="InterPro" id="IPR000515">
    <property type="entry name" value="MetI-like"/>
</dbReference>